<dbReference type="InterPro" id="IPR004513">
    <property type="entry name" value="FtsX"/>
</dbReference>
<dbReference type="Pfam" id="PF02687">
    <property type="entry name" value="FtsX"/>
    <property type="match status" value="1"/>
</dbReference>
<evidence type="ECO:0000256" key="8">
    <source>
        <dbReference type="ARBA" id="ARBA00023136"/>
    </source>
</evidence>
<evidence type="ECO:0000256" key="1">
    <source>
        <dbReference type="ARBA" id="ARBA00004651"/>
    </source>
</evidence>
<dbReference type="EMBL" id="MFJZ01000032">
    <property type="protein sequence ID" value="OGG30005.1"/>
    <property type="molecule type" value="Genomic_DNA"/>
</dbReference>
<comment type="caution">
    <text evidence="14">The sequence shown here is derived from an EMBL/GenBank/DDBJ whole genome shotgun (WGS) entry which is preliminary data.</text>
</comment>
<dbReference type="Pfam" id="PF18075">
    <property type="entry name" value="FtsX_ECD"/>
    <property type="match status" value="1"/>
</dbReference>
<keyword evidence="9 10" id="KW-0131">Cell cycle</keyword>
<accession>A0A1F6AZ94</accession>
<feature type="domain" description="ABC3 transporter permease C-terminal" evidence="12">
    <location>
        <begin position="169"/>
        <end position="297"/>
    </location>
</feature>
<dbReference type="PIRSF" id="PIRSF003097">
    <property type="entry name" value="FtsX"/>
    <property type="match status" value="1"/>
</dbReference>
<comment type="similarity">
    <text evidence="2 10">Belongs to the ABC-4 integral membrane protein family. FtsX subfamily.</text>
</comment>
<keyword evidence="7 11" id="KW-1133">Transmembrane helix</keyword>
<organism evidence="14 15">
    <name type="scientific">Candidatus Gottesmanbacteria bacterium RIFCSPLOWO2_01_FULL_49_10</name>
    <dbReference type="NCBI Taxonomy" id="1798396"/>
    <lineage>
        <taxon>Bacteria</taxon>
        <taxon>Candidatus Gottesmaniibacteriota</taxon>
    </lineage>
</organism>
<evidence type="ECO:0000256" key="11">
    <source>
        <dbReference type="SAM" id="Phobius"/>
    </source>
</evidence>
<feature type="transmembrane region" description="Helical" evidence="11">
    <location>
        <begin position="212"/>
        <end position="232"/>
    </location>
</feature>
<evidence type="ECO:0000259" key="12">
    <source>
        <dbReference type="Pfam" id="PF02687"/>
    </source>
</evidence>
<dbReference type="InterPro" id="IPR040690">
    <property type="entry name" value="FtsX_ECD"/>
</dbReference>
<proteinExistence type="inferred from homology"/>
<protein>
    <recommendedName>
        <fullName evidence="3 10">Cell division protein FtsX</fullName>
    </recommendedName>
</protein>
<evidence type="ECO:0000259" key="13">
    <source>
        <dbReference type="Pfam" id="PF18075"/>
    </source>
</evidence>
<feature type="transmembrane region" description="Helical" evidence="11">
    <location>
        <begin position="238"/>
        <end position="258"/>
    </location>
</feature>
<dbReference type="GO" id="GO:0005886">
    <property type="term" value="C:plasma membrane"/>
    <property type="evidence" value="ECO:0007669"/>
    <property type="project" value="UniProtKB-SubCell"/>
</dbReference>
<evidence type="ECO:0000256" key="4">
    <source>
        <dbReference type="ARBA" id="ARBA00022475"/>
    </source>
</evidence>
<evidence type="ECO:0000256" key="3">
    <source>
        <dbReference type="ARBA" id="ARBA00021907"/>
    </source>
</evidence>
<evidence type="ECO:0000256" key="6">
    <source>
        <dbReference type="ARBA" id="ARBA00022692"/>
    </source>
</evidence>
<evidence type="ECO:0000256" key="2">
    <source>
        <dbReference type="ARBA" id="ARBA00007379"/>
    </source>
</evidence>
<keyword evidence="8 10" id="KW-0472">Membrane</keyword>
<dbReference type="Gene3D" id="3.30.70.3040">
    <property type="match status" value="1"/>
</dbReference>
<keyword evidence="5 10" id="KW-0132">Cell division</keyword>
<evidence type="ECO:0000313" key="14">
    <source>
        <dbReference type="EMBL" id="OGG30005.1"/>
    </source>
</evidence>
<comment type="subcellular location">
    <subcellularLocation>
        <location evidence="1">Cell membrane</location>
        <topology evidence="1">Multi-pass membrane protein</topology>
    </subcellularLocation>
</comment>
<name>A0A1F6AZ94_9BACT</name>
<dbReference type="InterPro" id="IPR003838">
    <property type="entry name" value="ABC3_permease_C"/>
</dbReference>
<evidence type="ECO:0000313" key="15">
    <source>
        <dbReference type="Proteomes" id="UP000176409"/>
    </source>
</evidence>
<feature type="domain" description="FtsX extracellular" evidence="13">
    <location>
        <begin position="54"/>
        <end position="145"/>
    </location>
</feature>
<sequence>MKSLSTAWKHMRRSPYQAMAAILTMFLTLLLTGIFFLASSASYFILQYFESKPQITVFFTDKVDESEVTKLKTILEATGKITSLKYVSKDEALGIYREQNKHDPLLLEMVTADILPASLEVSATDPKYLGDLEPIIKQAQGVEEVVYQKDVVDTLISWTNAIRLVGGSLAGLLALDSILIVTTIIGMKIALKKQEVEILTLVGASPWYIRAPFLLEGGLYGVMSACVASILIGGVILWMYPMLLTFLGVIPAIGILLGNPTGVPFLMATLGFVGGLAATGFLLGTIGSFVAVSRYLRF</sequence>
<reference evidence="14 15" key="1">
    <citation type="journal article" date="2016" name="Nat. Commun.">
        <title>Thousands of microbial genomes shed light on interconnected biogeochemical processes in an aquifer system.</title>
        <authorList>
            <person name="Anantharaman K."/>
            <person name="Brown C.T."/>
            <person name="Hug L.A."/>
            <person name="Sharon I."/>
            <person name="Castelle C.J."/>
            <person name="Probst A.J."/>
            <person name="Thomas B.C."/>
            <person name="Singh A."/>
            <person name="Wilkins M.J."/>
            <person name="Karaoz U."/>
            <person name="Brodie E.L."/>
            <person name="Williams K.H."/>
            <person name="Hubbard S.S."/>
            <person name="Banfield J.F."/>
        </authorList>
    </citation>
    <scope>NUCLEOTIDE SEQUENCE [LARGE SCALE GENOMIC DNA]</scope>
</reference>
<dbReference type="GO" id="GO:0051301">
    <property type="term" value="P:cell division"/>
    <property type="evidence" value="ECO:0007669"/>
    <property type="project" value="UniProtKB-KW"/>
</dbReference>
<feature type="transmembrane region" description="Helical" evidence="11">
    <location>
        <begin position="169"/>
        <end position="191"/>
    </location>
</feature>
<keyword evidence="4 10" id="KW-1003">Cell membrane</keyword>
<dbReference type="STRING" id="1798396.A2973_05150"/>
<gene>
    <name evidence="14" type="ORF">A2973_05150</name>
</gene>
<evidence type="ECO:0000256" key="7">
    <source>
        <dbReference type="ARBA" id="ARBA00022989"/>
    </source>
</evidence>
<evidence type="ECO:0000256" key="5">
    <source>
        <dbReference type="ARBA" id="ARBA00022618"/>
    </source>
</evidence>
<keyword evidence="6 11" id="KW-0812">Transmembrane</keyword>
<dbReference type="PANTHER" id="PTHR47755:SF1">
    <property type="entry name" value="CELL DIVISION PROTEIN FTSX"/>
    <property type="match status" value="1"/>
</dbReference>
<dbReference type="AlphaFoldDB" id="A0A1F6AZ94"/>
<dbReference type="PANTHER" id="PTHR47755">
    <property type="entry name" value="CELL DIVISION PROTEIN FTSX"/>
    <property type="match status" value="1"/>
</dbReference>
<feature type="transmembrane region" description="Helical" evidence="11">
    <location>
        <begin position="265"/>
        <end position="292"/>
    </location>
</feature>
<dbReference type="Proteomes" id="UP000176409">
    <property type="component" value="Unassembled WGS sequence"/>
</dbReference>
<evidence type="ECO:0000256" key="10">
    <source>
        <dbReference type="PIRNR" id="PIRNR003097"/>
    </source>
</evidence>
<evidence type="ECO:0000256" key="9">
    <source>
        <dbReference type="ARBA" id="ARBA00023306"/>
    </source>
</evidence>